<dbReference type="EMBL" id="CABFNS010000933">
    <property type="protein sequence ID" value="VUC36754.1"/>
    <property type="molecule type" value="Genomic_DNA"/>
</dbReference>
<reference evidence="2 3" key="1">
    <citation type="submission" date="2019-06" db="EMBL/GenBank/DDBJ databases">
        <authorList>
            <person name="Broberg M."/>
        </authorList>
    </citation>
    <scope>NUCLEOTIDE SEQUENCE [LARGE SCALE GENOMIC DNA]</scope>
</reference>
<keyword evidence="3" id="KW-1185">Reference proteome</keyword>
<organism evidence="2 3">
    <name type="scientific">Bionectria ochroleuca</name>
    <name type="common">Gliocladium roseum</name>
    <dbReference type="NCBI Taxonomy" id="29856"/>
    <lineage>
        <taxon>Eukaryota</taxon>
        <taxon>Fungi</taxon>
        <taxon>Dikarya</taxon>
        <taxon>Ascomycota</taxon>
        <taxon>Pezizomycotina</taxon>
        <taxon>Sordariomycetes</taxon>
        <taxon>Hypocreomycetidae</taxon>
        <taxon>Hypocreales</taxon>
        <taxon>Bionectriaceae</taxon>
        <taxon>Clonostachys</taxon>
    </lineage>
</organism>
<sequence>MTPGKKGPSQFSTKATGAGNGLHDEEDSAALSEYFAGFSPEDDADRLLAPVCSRCDSNFSTMALDNFYGTNLHSVK</sequence>
<name>A0ABY6V3A8_BIOOC</name>
<dbReference type="Proteomes" id="UP000766486">
    <property type="component" value="Unassembled WGS sequence"/>
</dbReference>
<evidence type="ECO:0000313" key="2">
    <source>
        <dbReference type="EMBL" id="VUC36754.1"/>
    </source>
</evidence>
<comment type="caution">
    <text evidence="2">The sequence shown here is derived from an EMBL/GenBank/DDBJ whole genome shotgun (WGS) entry which is preliminary data.</text>
</comment>
<evidence type="ECO:0000256" key="1">
    <source>
        <dbReference type="SAM" id="MobiDB-lite"/>
    </source>
</evidence>
<gene>
    <name evidence="2" type="ORF">CLO192961_LOCUS451939</name>
</gene>
<proteinExistence type="predicted"/>
<protein>
    <submittedName>
        <fullName evidence="2">Uncharacterized protein</fullName>
    </submittedName>
</protein>
<accession>A0ABY6V3A8</accession>
<feature type="region of interest" description="Disordered" evidence="1">
    <location>
        <begin position="1"/>
        <end position="24"/>
    </location>
</feature>
<evidence type="ECO:0000313" key="3">
    <source>
        <dbReference type="Proteomes" id="UP000766486"/>
    </source>
</evidence>